<dbReference type="EMBL" id="CAXKWB010039032">
    <property type="protein sequence ID" value="CAL4152653.1"/>
    <property type="molecule type" value="Genomic_DNA"/>
</dbReference>
<feature type="signal peptide" evidence="2">
    <location>
        <begin position="1"/>
        <end position="26"/>
    </location>
</feature>
<feature type="non-terminal residue" evidence="4">
    <location>
        <position position="329"/>
    </location>
</feature>
<evidence type="ECO:0000256" key="2">
    <source>
        <dbReference type="SAM" id="SignalP"/>
    </source>
</evidence>
<sequence length="329" mass="36738">MTLGLTNIAFATLSLILLGTTASVQAQCPTFWIQIGDLCYHKNDELMTYSEAAEYCSTLSTAGGAGTIATFPRCDDFASFTGYLTLTAPTEGNYWVGATPDFQGNWYWDTYEPLQLGVPFWAYTEGNDDGQDCASMDRRFWFQLMDDDCGTMKGVSSIAKADAFITLLHDFKTDTGTGVRGNDKSPKEYLMVRANNIYINHVVRAICANLFRAPKWRYRYTSDLSGGLFFGVNRGLIEQLVYYISKDTTHPTIYWVGAIDVSGYNEWTWVNGESLSAGVPYWAYGQPNGSGEGLANDHCAVMGGEKGYYLSDHTCTKEYRYICKVHLWP</sequence>
<evidence type="ECO:0000313" key="4">
    <source>
        <dbReference type="EMBL" id="CAL4152653.1"/>
    </source>
</evidence>
<dbReference type="InterPro" id="IPR016187">
    <property type="entry name" value="CTDL_fold"/>
</dbReference>
<protein>
    <recommendedName>
        <fullName evidence="3">C-type lectin domain-containing protein</fullName>
    </recommendedName>
</protein>
<dbReference type="PANTHER" id="PTHR22801">
    <property type="entry name" value="LITHOSTATHINE"/>
    <property type="match status" value="1"/>
</dbReference>
<comment type="caution">
    <text evidence="4">The sequence shown here is derived from an EMBL/GenBank/DDBJ whole genome shotgun (WGS) entry which is preliminary data.</text>
</comment>
<feature type="chain" id="PRO_5043606988" description="C-type lectin domain-containing protein" evidence="2">
    <location>
        <begin position="27"/>
        <end position="329"/>
    </location>
</feature>
<dbReference type="CDD" id="cd00037">
    <property type="entry name" value="CLECT"/>
    <property type="match status" value="1"/>
</dbReference>
<dbReference type="Proteomes" id="UP001497623">
    <property type="component" value="Unassembled WGS sequence"/>
</dbReference>
<dbReference type="InterPro" id="IPR016186">
    <property type="entry name" value="C-type_lectin-like/link_sf"/>
</dbReference>
<evidence type="ECO:0000256" key="1">
    <source>
        <dbReference type="ARBA" id="ARBA00023157"/>
    </source>
</evidence>
<dbReference type="SUPFAM" id="SSF56436">
    <property type="entry name" value="C-type lectin-like"/>
    <property type="match status" value="2"/>
</dbReference>
<dbReference type="InterPro" id="IPR018378">
    <property type="entry name" value="C-type_lectin_CS"/>
</dbReference>
<dbReference type="Pfam" id="PF00059">
    <property type="entry name" value="Lectin_C"/>
    <property type="match status" value="1"/>
</dbReference>
<accession>A0AAV2S132</accession>
<keyword evidence="1" id="KW-1015">Disulfide bond</keyword>
<organism evidence="4 5">
    <name type="scientific">Meganyctiphanes norvegica</name>
    <name type="common">Northern krill</name>
    <name type="synonym">Thysanopoda norvegica</name>
    <dbReference type="NCBI Taxonomy" id="48144"/>
    <lineage>
        <taxon>Eukaryota</taxon>
        <taxon>Metazoa</taxon>
        <taxon>Ecdysozoa</taxon>
        <taxon>Arthropoda</taxon>
        <taxon>Crustacea</taxon>
        <taxon>Multicrustacea</taxon>
        <taxon>Malacostraca</taxon>
        <taxon>Eumalacostraca</taxon>
        <taxon>Eucarida</taxon>
        <taxon>Euphausiacea</taxon>
        <taxon>Euphausiidae</taxon>
        <taxon>Meganyctiphanes</taxon>
    </lineage>
</organism>
<feature type="domain" description="C-type lectin" evidence="3">
    <location>
        <begin position="35"/>
        <end position="141"/>
    </location>
</feature>
<dbReference type="Gene3D" id="3.10.100.10">
    <property type="entry name" value="Mannose-Binding Protein A, subunit A"/>
    <property type="match status" value="2"/>
</dbReference>
<evidence type="ECO:0000259" key="3">
    <source>
        <dbReference type="PROSITE" id="PS50041"/>
    </source>
</evidence>
<dbReference type="InterPro" id="IPR050801">
    <property type="entry name" value="Ca-Dep_Lectins_ImmuneDev"/>
</dbReference>
<evidence type="ECO:0000313" key="5">
    <source>
        <dbReference type="Proteomes" id="UP001497623"/>
    </source>
</evidence>
<feature type="domain" description="C-type lectin" evidence="3">
    <location>
        <begin position="254"/>
        <end position="324"/>
    </location>
</feature>
<dbReference type="SMART" id="SM00034">
    <property type="entry name" value="CLECT"/>
    <property type="match status" value="2"/>
</dbReference>
<keyword evidence="2" id="KW-0732">Signal</keyword>
<reference evidence="4 5" key="1">
    <citation type="submission" date="2024-05" db="EMBL/GenBank/DDBJ databases">
        <authorList>
            <person name="Wallberg A."/>
        </authorList>
    </citation>
    <scope>NUCLEOTIDE SEQUENCE [LARGE SCALE GENOMIC DNA]</scope>
</reference>
<name>A0AAV2S132_MEGNR</name>
<proteinExistence type="predicted"/>
<dbReference type="PROSITE" id="PS50041">
    <property type="entry name" value="C_TYPE_LECTIN_2"/>
    <property type="match status" value="2"/>
</dbReference>
<dbReference type="AlphaFoldDB" id="A0AAV2S132"/>
<keyword evidence="5" id="KW-1185">Reference proteome</keyword>
<dbReference type="InterPro" id="IPR001304">
    <property type="entry name" value="C-type_lectin-like"/>
</dbReference>
<gene>
    <name evidence="4" type="ORF">MNOR_LOCUS31006</name>
</gene>
<dbReference type="PANTHER" id="PTHR22801:SF63">
    <property type="entry name" value="C-TYPE LECTIN DOMAIN-CONTAINING PROTEIN"/>
    <property type="match status" value="1"/>
</dbReference>
<dbReference type="PROSITE" id="PS00615">
    <property type="entry name" value="C_TYPE_LECTIN_1"/>
    <property type="match status" value="1"/>
</dbReference>